<dbReference type="EMBL" id="QPIX01000007">
    <property type="protein sequence ID" value="RCW23245.1"/>
    <property type="molecule type" value="Genomic_DNA"/>
</dbReference>
<dbReference type="InterPro" id="IPR020449">
    <property type="entry name" value="Tscrpt_reg_AraC-type_HTH"/>
</dbReference>
<evidence type="ECO:0000256" key="3">
    <source>
        <dbReference type="ARBA" id="ARBA00023163"/>
    </source>
</evidence>
<dbReference type="SMART" id="SM00342">
    <property type="entry name" value="HTH_ARAC"/>
    <property type="match status" value="1"/>
</dbReference>
<keyword evidence="1" id="KW-0805">Transcription regulation</keyword>
<keyword evidence="3" id="KW-0804">Transcription</keyword>
<dbReference type="Proteomes" id="UP000252582">
    <property type="component" value="Unassembled WGS sequence"/>
</dbReference>
<dbReference type="PRINTS" id="PR00032">
    <property type="entry name" value="HTHARAC"/>
</dbReference>
<keyword evidence="2" id="KW-0238">DNA-binding</keyword>
<reference evidence="5 6" key="1">
    <citation type="submission" date="2018-07" db="EMBL/GenBank/DDBJ databases">
        <title>Genomic Encyclopedia of Type Strains, Phase IV (KMG-IV): sequencing the most valuable type-strain genomes for metagenomic binning, comparative biology and taxonomic classification.</title>
        <authorList>
            <person name="Goeker M."/>
        </authorList>
    </citation>
    <scope>NUCLEOTIDE SEQUENCE [LARGE SCALE GENOMIC DNA]</scope>
    <source>
        <strain evidence="5 6">DSM 25528</strain>
    </source>
</reference>
<protein>
    <submittedName>
        <fullName evidence="5">AraC family transcriptional regulator</fullName>
    </submittedName>
</protein>
<dbReference type="PANTHER" id="PTHR46796">
    <property type="entry name" value="HTH-TYPE TRANSCRIPTIONAL ACTIVATOR RHAS-RELATED"/>
    <property type="match status" value="1"/>
</dbReference>
<dbReference type="InterPro" id="IPR018062">
    <property type="entry name" value="HTH_AraC-typ_CS"/>
</dbReference>
<proteinExistence type="predicted"/>
<comment type="caution">
    <text evidence="5">The sequence shown here is derived from an EMBL/GenBank/DDBJ whole genome shotgun (WGS) entry which is preliminary data.</text>
</comment>
<dbReference type="InterPro" id="IPR018060">
    <property type="entry name" value="HTH_AraC"/>
</dbReference>
<dbReference type="InterPro" id="IPR050204">
    <property type="entry name" value="AraC_XylS_family_regulators"/>
</dbReference>
<evidence type="ECO:0000256" key="1">
    <source>
        <dbReference type="ARBA" id="ARBA00023015"/>
    </source>
</evidence>
<dbReference type="Pfam" id="PF12833">
    <property type="entry name" value="HTH_18"/>
    <property type="match status" value="1"/>
</dbReference>
<evidence type="ECO:0000313" key="5">
    <source>
        <dbReference type="EMBL" id="RCW23245.1"/>
    </source>
</evidence>
<dbReference type="AlphaFoldDB" id="A0A6I7HLJ2"/>
<sequence>MTSVWSSVELAVKWARFYNRLSMQQRPSVYSMLSSSPRTQRLGGLNLGAGKSTAIWRNSFDRMHYERPDGHTFSLYLRGGERTWRLDAGRAHGWPGALCLMPQGASSDWEINDTFEFVHLYVTDDELRRQFSETLDRDARLMTVPEATFDDAPRLAESLQHLAAATQTGDVLRAEEAITAAIACLFSDPRYGGAQPVSLRGGLSPVVRRRLIDYIEARLEHAITLRELAGVAGLSEFHLQRMFRQSCGVSPYGFILNRRIDRARRMLADGDPLAEIASACGFSSQSHLTRMFKAVTGTTPSAYRRGVA</sequence>
<dbReference type="SUPFAM" id="SSF46689">
    <property type="entry name" value="Homeodomain-like"/>
    <property type="match status" value="2"/>
</dbReference>
<dbReference type="GO" id="GO:0003700">
    <property type="term" value="F:DNA-binding transcription factor activity"/>
    <property type="evidence" value="ECO:0007669"/>
    <property type="project" value="InterPro"/>
</dbReference>
<dbReference type="PROSITE" id="PS01124">
    <property type="entry name" value="HTH_ARAC_FAMILY_2"/>
    <property type="match status" value="1"/>
</dbReference>
<dbReference type="Gene3D" id="1.10.10.60">
    <property type="entry name" value="Homeodomain-like"/>
    <property type="match status" value="1"/>
</dbReference>
<evidence type="ECO:0000256" key="2">
    <source>
        <dbReference type="ARBA" id="ARBA00023125"/>
    </source>
</evidence>
<dbReference type="PROSITE" id="PS00041">
    <property type="entry name" value="HTH_ARAC_FAMILY_1"/>
    <property type="match status" value="1"/>
</dbReference>
<accession>A0A6I7HLJ2</accession>
<gene>
    <name evidence="5" type="ORF">DFR48_107114</name>
</gene>
<dbReference type="PANTHER" id="PTHR46796:SF6">
    <property type="entry name" value="ARAC SUBFAMILY"/>
    <property type="match status" value="1"/>
</dbReference>
<feature type="domain" description="HTH araC/xylS-type" evidence="4">
    <location>
        <begin position="209"/>
        <end position="306"/>
    </location>
</feature>
<name>A0A6I7HLJ2_9HYPH</name>
<dbReference type="InterPro" id="IPR009057">
    <property type="entry name" value="Homeodomain-like_sf"/>
</dbReference>
<evidence type="ECO:0000259" key="4">
    <source>
        <dbReference type="PROSITE" id="PS01124"/>
    </source>
</evidence>
<keyword evidence="6" id="KW-1185">Reference proteome</keyword>
<dbReference type="GO" id="GO:0043565">
    <property type="term" value="F:sequence-specific DNA binding"/>
    <property type="evidence" value="ECO:0007669"/>
    <property type="project" value="InterPro"/>
</dbReference>
<evidence type="ECO:0000313" key="6">
    <source>
        <dbReference type="Proteomes" id="UP000252582"/>
    </source>
</evidence>
<organism evidence="5 6">
    <name type="scientific">Ciceribacter lividus</name>
    <dbReference type="NCBI Taxonomy" id="1197950"/>
    <lineage>
        <taxon>Bacteria</taxon>
        <taxon>Pseudomonadati</taxon>
        <taxon>Pseudomonadota</taxon>
        <taxon>Alphaproteobacteria</taxon>
        <taxon>Hyphomicrobiales</taxon>
        <taxon>Rhizobiaceae</taxon>
        <taxon>Ciceribacter</taxon>
    </lineage>
</organism>